<accession>A0AAE1AGN4</accession>
<gene>
    <name evidence="1" type="ORF">RRG08_056018</name>
</gene>
<keyword evidence="2" id="KW-1185">Reference proteome</keyword>
<protein>
    <submittedName>
        <fullName evidence="1">Uncharacterized protein</fullName>
    </submittedName>
</protein>
<name>A0AAE1AGN4_9GAST</name>
<dbReference type="Proteomes" id="UP001283361">
    <property type="component" value="Unassembled WGS sequence"/>
</dbReference>
<dbReference type="EMBL" id="JAWDGP010001872">
    <property type="protein sequence ID" value="KAK3787297.1"/>
    <property type="molecule type" value="Genomic_DNA"/>
</dbReference>
<sequence length="68" mass="7762">MTKEEALQTTTCIYGEASNTHIHYLGLRQAQDIMTVDRAGIRYWKFGITSAQSDQWCEMQASHLISKP</sequence>
<evidence type="ECO:0000313" key="1">
    <source>
        <dbReference type="EMBL" id="KAK3787297.1"/>
    </source>
</evidence>
<reference evidence="1" key="1">
    <citation type="journal article" date="2023" name="G3 (Bethesda)">
        <title>A reference genome for the long-term kleptoplast-retaining sea slug Elysia crispata morphotype clarki.</title>
        <authorList>
            <person name="Eastman K.E."/>
            <person name="Pendleton A.L."/>
            <person name="Shaikh M.A."/>
            <person name="Suttiyut T."/>
            <person name="Ogas R."/>
            <person name="Tomko P."/>
            <person name="Gavelis G."/>
            <person name="Widhalm J.R."/>
            <person name="Wisecaver J.H."/>
        </authorList>
    </citation>
    <scope>NUCLEOTIDE SEQUENCE</scope>
    <source>
        <strain evidence="1">ECLA1</strain>
    </source>
</reference>
<comment type="caution">
    <text evidence="1">The sequence shown here is derived from an EMBL/GenBank/DDBJ whole genome shotgun (WGS) entry which is preliminary data.</text>
</comment>
<evidence type="ECO:0000313" key="2">
    <source>
        <dbReference type="Proteomes" id="UP001283361"/>
    </source>
</evidence>
<organism evidence="1 2">
    <name type="scientific">Elysia crispata</name>
    <name type="common">lettuce slug</name>
    <dbReference type="NCBI Taxonomy" id="231223"/>
    <lineage>
        <taxon>Eukaryota</taxon>
        <taxon>Metazoa</taxon>
        <taxon>Spiralia</taxon>
        <taxon>Lophotrochozoa</taxon>
        <taxon>Mollusca</taxon>
        <taxon>Gastropoda</taxon>
        <taxon>Heterobranchia</taxon>
        <taxon>Euthyneura</taxon>
        <taxon>Panpulmonata</taxon>
        <taxon>Sacoglossa</taxon>
        <taxon>Placobranchoidea</taxon>
        <taxon>Plakobranchidae</taxon>
        <taxon>Elysia</taxon>
    </lineage>
</organism>
<proteinExistence type="predicted"/>
<dbReference type="AlphaFoldDB" id="A0AAE1AGN4"/>